<comment type="caution">
    <text evidence="4">The sequence shown here is derived from an EMBL/GenBank/DDBJ whole genome shotgun (WGS) entry which is preliminary data.</text>
</comment>
<evidence type="ECO:0000313" key="4">
    <source>
        <dbReference type="EMBL" id="KAJ3031844.1"/>
    </source>
</evidence>
<evidence type="ECO:0000313" key="5">
    <source>
        <dbReference type="Proteomes" id="UP001212841"/>
    </source>
</evidence>
<feature type="domain" description="Rap-GAP" evidence="3">
    <location>
        <begin position="408"/>
        <end position="584"/>
    </location>
</feature>
<feature type="compositionally biased region" description="Polar residues" evidence="2">
    <location>
        <begin position="275"/>
        <end position="287"/>
    </location>
</feature>
<dbReference type="FunFam" id="3.40.50.11210:FF:000001">
    <property type="entry name" value="Ral GTPase-activating protein subunit alpha-1 isoform 1"/>
    <property type="match status" value="1"/>
</dbReference>
<evidence type="ECO:0000256" key="2">
    <source>
        <dbReference type="SAM" id="MobiDB-lite"/>
    </source>
</evidence>
<dbReference type="GO" id="GO:0005634">
    <property type="term" value="C:nucleus"/>
    <property type="evidence" value="ECO:0007669"/>
    <property type="project" value="InterPro"/>
</dbReference>
<dbReference type="GO" id="GO:0005737">
    <property type="term" value="C:cytoplasm"/>
    <property type="evidence" value="ECO:0007669"/>
    <property type="project" value="TreeGrafter"/>
</dbReference>
<dbReference type="GO" id="GO:0051056">
    <property type="term" value="P:regulation of small GTPase mediated signal transduction"/>
    <property type="evidence" value="ECO:0007669"/>
    <property type="project" value="InterPro"/>
</dbReference>
<feature type="region of interest" description="Disordered" evidence="2">
    <location>
        <begin position="309"/>
        <end position="352"/>
    </location>
</feature>
<dbReference type="AlphaFoldDB" id="A0AAD5S2F3"/>
<evidence type="ECO:0000256" key="1">
    <source>
        <dbReference type="ARBA" id="ARBA00022468"/>
    </source>
</evidence>
<gene>
    <name evidence="4" type="primary">RALGAPA1</name>
    <name evidence="4" type="ORF">HK097_005405</name>
</gene>
<dbReference type="InterPro" id="IPR027107">
    <property type="entry name" value="Tuberin/Ral-act_asu"/>
</dbReference>
<reference evidence="4" key="1">
    <citation type="submission" date="2020-05" db="EMBL/GenBank/DDBJ databases">
        <title>Phylogenomic resolution of chytrid fungi.</title>
        <authorList>
            <person name="Stajich J.E."/>
            <person name="Amses K."/>
            <person name="Simmons R."/>
            <person name="Seto K."/>
            <person name="Myers J."/>
            <person name="Bonds A."/>
            <person name="Quandt C.A."/>
            <person name="Barry K."/>
            <person name="Liu P."/>
            <person name="Grigoriev I."/>
            <person name="Longcore J.E."/>
            <person name="James T.Y."/>
        </authorList>
    </citation>
    <scope>NUCLEOTIDE SEQUENCE</scope>
    <source>
        <strain evidence="4">JEL0318</strain>
    </source>
</reference>
<dbReference type="InterPro" id="IPR000331">
    <property type="entry name" value="Rap/Ran_GAP_dom"/>
</dbReference>
<sequence>MIKEAAENVLIHTLHHVGNFAPPYGPSMLSSQILDPALSEDPGSEPDRYLYFTYNGTTLITLVELPGSTPLETRARLIVRDMTGRYSWDSYTFYQSLRKMQKLVYKQSTKEGATAEHGDEEVEDHLVPDPGDFDEDPCRYLGIAPEMQLSDDVDVEDRPRVFTPDVVTYVRKENEVPDWEEERGVESADMLSELLQYIGQEHPDCLFRDRESLVVPSDIPPHRTESVAATATHLRRHIQREMISAEDFVFGPLDRMSEASGTITPQWEEHDDGSSLANTTNGHSGTTGPPEVQPLYTSAEDLKHTIIAEESDTMEDLEPSTTTPEPTELTRPHHHAAPRHHRRASVASHSMPPTQNYVHVRPIPHPRGDPPFLRSRLLLSHLGHMNFDGVKDGCFYLLGKSPAFYRDLKVLDRKHGREVIKVAILYIAPGQEDEQLILRNDRASIEYNDFVSSLGWEVDLAGHAGYLGGLERNTATGSVATYYCTSTLEMIFHDVVKMPTDANDRKQVKKKRHIGNDHVHIIWNEHYRDYRRNTIGGDFGNAQIIVTPLPNGLYAIECNRDGKVSTFGPLQNRMVISKAALGPL</sequence>
<dbReference type="InterPro" id="IPR035974">
    <property type="entry name" value="Rap/Ran-GAP_sf"/>
</dbReference>
<name>A0AAD5S2F3_9FUNG</name>
<dbReference type="EMBL" id="JADGJD010002532">
    <property type="protein sequence ID" value="KAJ3031844.1"/>
    <property type="molecule type" value="Genomic_DNA"/>
</dbReference>
<evidence type="ECO:0000259" key="3">
    <source>
        <dbReference type="PROSITE" id="PS50085"/>
    </source>
</evidence>
<feature type="region of interest" description="Disordered" evidence="2">
    <location>
        <begin position="111"/>
        <end position="131"/>
    </location>
</feature>
<dbReference type="Pfam" id="PF02145">
    <property type="entry name" value="Rap_GAP"/>
    <property type="match status" value="1"/>
</dbReference>
<keyword evidence="1" id="KW-0343">GTPase activation</keyword>
<dbReference type="PROSITE" id="PS50085">
    <property type="entry name" value="RAPGAP"/>
    <property type="match status" value="1"/>
</dbReference>
<dbReference type="GO" id="GO:0005096">
    <property type="term" value="F:GTPase activator activity"/>
    <property type="evidence" value="ECO:0007669"/>
    <property type="project" value="UniProtKB-KW"/>
</dbReference>
<feature type="region of interest" description="Disordered" evidence="2">
    <location>
        <begin position="265"/>
        <end position="294"/>
    </location>
</feature>
<feature type="compositionally biased region" description="Basic residues" evidence="2">
    <location>
        <begin position="332"/>
        <end position="344"/>
    </location>
</feature>
<feature type="compositionally biased region" description="Low complexity" evidence="2">
    <location>
        <begin position="319"/>
        <end position="329"/>
    </location>
</feature>
<accession>A0AAD5S2F3</accession>
<organism evidence="4 5">
    <name type="scientific">Rhizophlyctis rosea</name>
    <dbReference type="NCBI Taxonomy" id="64517"/>
    <lineage>
        <taxon>Eukaryota</taxon>
        <taxon>Fungi</taxon>
        <taxon>Fungi incertae sedis</taxon>
        <taxon>Chytridiomycota</taxon>
        <taxon>Chytridiomycota incertae sedis</taxon>
        <taxon>Chytridiomycetes</taxon>
        <taxon>Rhizophlyctidales</taxon>
        <taxon>Rhizophlyctidaceae</taxon>
        <taxon>Rhizophlyctis</taxon>
    </lineage>
</organism>
<feature type="compositionally biased region" description="Acidic residues" evidence="2">
    <location>
        <begin position="309"/>
        <end position="318"/>
    </location>
</feature>
<keyword evidence="5" id="KW-1185">Reference proteome</keyword>
<dbReference type="PANTHER" id="PTHR10063">
    <property type="entry name" value="TUBERIN"/>
    <property type="match status" value="1"/>
</dbReference>
<protein>
    <submittedName>
        <fullName evidence="4">Ral GTPase-activating protein subunit alpha-1</fullName>
    </submittedName>
</protein>
<dbReference type="Gene3D" id="3.40.50.11210">
    <property type="entry name" value="Rap/Ran-GAP"/>
    <property type="match status" value="1"/>
</dbReference>
<dbReference type="SUPFAM" id="SSF111347">
    <property type="entry name" value="Rap/Ran-GAP"/>
    <property type="match status" value="1"/>
</dbReference>
<feature type="non-terminal residue" evidence="4">
    <location>
        <position position="584"/>
    </location>
</feature>
<dbReference type="Proteomes" id="UP001212841">
    <property type="component" value="Unassembled WGS sequence"/>
</dbReference>
<proteinExistence type="predicted"/>
<dbReference type="PANTHER" id="PTHR10063:SF11">
    <property type="entry name" value="RHO GTPASE-ACTIVATING PROTEIN CG5521-RELATED"/>
    <property type="match status" value="1"/>
</dbReference>